<dbReference type="EMBL" id="MU853829">
    <property type="protein sequence ID" value="KAK3938473.1"/>
    <property type="molecule type" value="Genomic_DNA"/>
</dbReference>
<dbReference type="InterPro" id="IPR015813">
    <property type="entry name" value="Pyrv/PenolPyrv_kinase-like_dom"/>
</dbReference>
<gene>
    <name evidence="4" type="ORF">QBC46DRAFT_460244</name>
</gene>
<dbReference type="PANTHER" id="PTHR30502:SF8">
    <property type="entry name" value="SYNTHASE, PUTATIVE-RELATED"/>
    <property type="match status" value="1"/>
</dbReference>
<name>A0AAN6N590_9PEZI</name>
<organism evidence="4 5">
    <name type="scientific">Diplogelasinospora grovesii</name>
    <dbReference type="NCBI Taxonomy" id="303347"/>
    <lineage>
        <taxon>Eukaryota</taxon>
        <taxon>Fungi</taxon>
        <taxon>Dikarya</taxon>
        <taxon>Ascomycota</taxon>
        <taxon>Pezizomycotina</taxon>
        <taxon>Sordariomycetes</taxon>
        <taxon>Sordariomycetidae</taxon>
        <taxon>Sordariales</taxon>
        <taxon>Diplogelasinosporaceae</taxon>
        <taxon>Diplogelasinospora</taxon>
    </lineage>
</organism>
<dbReference type="GO" id="GO:0046872">
    <property type="term" value="F:metal ion binding"/>
    <property type="evidence" value="ECO:0007669"/>
    <property type="project" value="UniProtKB-KW"/>
</dbReference>
<sequence length="284" mass="31336">MRDYMGPTLFQPHRARQAIRDAHEKKIPPLIGYYAGLASVPITRWIAPMGFDYVWIDWEHSACNTETMTTMVHEAAFLSGGRTIPWVRVPGHDHATMAYALDAGACIMVPHVDTVEQAKHVVSGAKFGSKRNGMRSAPPFRLVHGLTDTAAEPERGVWESLNEQGALMIQIETVEGIRNLDAILTEVPDIDAVWLGALDCRVSMGLPAGHGIRGSEPQWLEAAEMFHATVRKHNKPYAGFSFATGDELRKLTANMSMCMVTADTTKLAEMFHELTAAKEALALR</sequence>
<dbReference type="Gene3D" id="3.20.20.60">
    <property type="entry name" value="Phosphoenolpyruvate-binding domains"/>
    <property type="match status" value="1"/>
</dbReference>
<accession>A0AAN6N590</accession>
<keyword evidence="5" id="KW-1185">Reference proteome</keyword>
<reference evidence="5" key="1">
    <citation type="journal article" date="2023" name="Mol. Phylogenet. Evol.">
        <title>Genome-scale phylogeny and comparative genomics of the fungal order Sordariales.</title>
        <authorList>
            <person name="Hensen N."/>
            <person name="Bonometti L."/>
            <person name="Westerberg I."/>
            <person name="Brannstrom I.O."/>
            <person name="Guillou S."/>
            <person name="Cros-Aarteil S."/>
            <person name="Calhoun S."/>
            <person name="Haridas S."/>
            <person name="Kuo A."/>
            <person name="Mondo S."/>
            <person name="Pangilinan J."/>
            <person name="Riley R."/>
            <person name="LaButti K."/>
            <person name="Andreopoulos B."/>
            <person name="Lipzen A."/>
            <person name="Chen C."/>
            <person name="Yan M."/>
            <person name="Daum C."/>
            <person name="Ng V."/>
            <person name="Clum A."/>
            <person name="Steindorff A."/>
            <person name="Ohm R.A."/>
            <person name="Martin F."/>
            <person name="Silar P."/>
            <person name="Natvig D.O."/>
            <person name="Lalanne C."/>
            <person name="Gautier V."/>
            <person name="Ament-Velasquez S.L."/>
            <person name="Kruys A."/>
            <person name="Hutchinson M.I."/>
            <person name="Powell A.J."/>
            <person name="Barry K."/>
            <person name="Miller A.N."/>
            <person name="Grigoriev I.V."/>
            <person name="Debuchy R."/>
            <person name="Gladieux P."/>
            <person name="Hiltunen Thoren M."/>
            <person name="Johannesson H."/>
        </authorList>
    </citation>
    <scope>NUCLEOTIDE SEQUENCE [LARGE SCALE GENOMIC DNA]</scope>
    <source>
        <strain evidence="5">CBS 340.73</strain>
    </source>
</reference>
<protein>
    <submittedName>
        <fullName evidence="4">Pyruvate/Phosphoenolpyruvate kinase-like domain-containing protein</fullName>
    </submittedName>
</protein>
<dbReference type="GO" id="GO:0016832">
    <property type="term" value="F:aldehyde-lyase activity"/>
    <property type="evidence" value="ECO:0007669"/>
    <property type="project" value="TreeGrafter"/>
</dbReference>
<keyword evidence="4" id="KW-0670">Pyruvate</keyword>
<keyword evidence="4" id="KW-0418">Kinase</keyword>
<dbReference type="AlphaFoldDB" id="A0AAN6N590"/>
<feature type="domain" description="HpcH/HpaI aldolase/citrate lyase" evidence="3">
    <location>
        <begin position="32"/>
        <end position="233"/>
    </location>
</feature>
<keyword evidence="4" id="KW-0808">Transferase</keyword>
<dbReference type="Proteomes" id="UP001303473">
    <property type="component" value="Unassembled WGS sequence"/>
</dbReference>
<keyword evidence="2" id="KW-0456">Lyase</keyword>
<evidence type="ECO:0000313" key="5">
    <source>
        <dbReference type="Proteomes" id="UP001303473"/>
    </source>
</evidence>
<dbReference type="InterPro" id="IPR050251">
    <property type="entry name" value="HpcH-HpaI_aldolase"/>
</dbReference>
<evidence type="ECO:0000256" key="2">
    <source>
        <dbReference type="ARBA" id="ARBA00023239"/>
    </source>
</evidence>
<keyword evidence="1" id="KW-0479">Metal-binding</keyword>
<evidence type="ECO:0000256" key="1">
    <source>
        <dbReference type="ARBA" id="ARBA00022723"/>
    </source>
</evidence>
<evidence type="ECO:0000313" key="4">
    <source>
        <dbReference type="EMBL" id="KAK3938473.1"/>
    </source>
</evidence>
<dbReference type="GO" id="GO:0005737">
    <property type="term" value="C:cytoplasm"/>
    <property type="evidence" value="ECO:0007669"/>
    <property type="project" value="TreeGrafter"/>
</dbReference>
<dbReference type="SUPFAM" id="SSF51621">
    <property type="entry name" value="Phosphoenolpyruvate/pyruvate domain"/>
    <property type="match status" value="1"/>
</dbReference>
<dbReference type="Pfam" id="PF03328">
    <property type="entry name" value="HpcH_HpaI"/>
    <property type="match status" value="1"/>
</dbReference>
<dbReference type="InterPro" id="IPR040442">
    <property type="entry name" value="Pyrv_kinase-like_dom_sf"/>
</dbReference>
<dbReference type="GO" id="GO:0016301">
    <property type="term" value="F:kinase activity"/>
    <property type="evidence" value="ECO:0007669"/>
    <property type="project" value="UniProtKB-KW"/>
</dbReference>
<dbReference type="PANTHER" id="PTHR30502">
    <property type="entry name" value="2-KETO-3-DEOXY-L-RHAMNONATE ALDOLASE"/>
    <property type="match status" value="1"/>
</dbReference>
<dbReference type="InterPro" id="IPR005000">
    <property type="entry name" value="Aldolase/citrate-lyase_domain"/>
</dbReference>
<comment type="caution">
    <text evidence="4">The sequence shown here is derived from an EMBL/GenBank/DDBJ whole genome shotgun (WGS) entry which is preliminary data.</text>
</comment>
<proteinExistence type="predicted"/>
<evidence type="ECO:0000259" key="3">
    <source>
        <dbReference type="Pfam" id="PF03328"/>
    </source>
</evidence>